<dbReference type="InterPro" id="IPR036047">
    <property type="entry name" value="F-box-like_dom_sf"/>
</dbReference>
<dbReference type="Pfam" id="PF00646">
    <property type="entry name" value="F-box"/>
    <property type="match status" value="1"/>
</dbReference>
<dbReference type="Gene3D" id="1.20.1280.50">
    <property type="match status" value="1"/>
</dbReference>
<protein>
    <recommendedName>
        <fullName evidence="1">F-box domain-containing protein</fullName>
    </recommendedName>
</protein>
<keyword evidence="3" id="KW-1185">Reference proteome</keyword>
<evidence type="ECO:0000313" key="3">
    <source>
        <dbReference type="Proteomes" id="UP000800094"/>
    </source>
</evidence>
<reference evidence="2" key="1">
    <citation type="journal article" date="2020" name="Stud. Mycol.">
        <title>101 Dothideomycetes genomes: a test case for predicting lifestyles and emergence of pathogens.</title>
        <authorList>
            <person name="Haridas S."/>
            <person name="Albert R."/>
            <person name="Binder M."/>
            <person name="Bloem J."/>
            <person name="Labutti K."/>
            <person name="Salamov A."/>
            <person name="Andreopoulos B."/>
            <person name="Baker S."/>
            <person name="Barry K."/>
            <person name="Bills G."/>
            <person name="Bluhm B."/>
            <person name="Cannon C."/>
            <person name="Castanera R."/>
            <person name="Culley D."/>
            <person name="Daum C."/>
            <person name="Ezra D."/>
            <person name="Gonzalez J."/>
            <person name="Henrissat B."/>
            <person name="Kuo A."/>
            <person name="Liang C."/>
            <person name="Lipzen A."/>
            <person name="Lutzoni F."/>
            <person name="Magnuson J."/>
            <person name="Mondo S."/>
            <person name="Nolan M."/>
            <person name="Ohm R."/>
            <person name="Pangilinan J."/>
            <person name="Park H.-J."/>
            <person name="Ramirez L."/>
            <person name="Alfaro M."/>
            <person name="Sun H."/>
            <person name="Tritt A."/>
            <person name="Yoshinaga Y."/>
            <person name="Zwiers L.-H."/>
            <person name="Turgeon B."/>
            <person name="Goodwin S."/>
            <person name="Spatafora J."/>
            <person name="Crous P."/>
            <person name="Grigoriev I."/>
        </authorList>
    </citation>
    <scope>NUCLEOTIDE SEQUENCE</scope>
    <source>
        <strain evidence="2">CBS 122368</strain>
    </source>
</reference>
<evidence type="ECO:0000259" key="1">
    <source>
        <dbReference type="PROSITE" id="PS50181"/>
    </source>
</evidence>
<feature type="domain" description="F-box" evidence="1">
    <location>
        <begin position="10"/>
        <end position="58"/>
    </location>
</feature>
<dbReference type="CDD" id="cd09917">
    <property type="entry name" value="F-box_SF"/>
    <property type="match status" value="1"/>
</dbReference>
<dbReference type="GeneID" id="54574149"/>
<sequence>MPAIAPPAPSGMLVVLAPELLELILSYLEPQHLTSFGQTCARARDFIRPNNQILWKASFLQVWDHPKHVWSLLTPSARAVNRDRESSWDWYREVYRRCKAFNVLCRCNSGVRPANVEDIVPPLLDVLDTASYSDIAEDGSRASLNLEFLHRLLQRCPEFDRVVHDYHKDIESISLPLELLTDSDRPITRSMLARRVTVPEWASRFHTFYGITQREEDSVRSKAAARALVYDWSVTAPNADFGPLVKDGSGTVHWQTVEAIGSLMHRIFATTLKAYRLSVSGFQVNVPFLLPPSPVAEDWAGITGTWMGTYAFLDYRALVHYNFSHNFEYPMDLGEYEEACGDLMRLKLKLGDSEELQQDRRLQTDLPYCKDLPKLFFTGSSGGRQIGRPSIRVRGFACLTPGGRQVRWRFIIRYAGSDQWQLEGVQPGGIRSGGIYGLWSHVDHDDHGAMGPFFYAPSELCDPSD</sequence>
<dbReference type="Proteomes" id="UP000800094">
    <property type="component" value="Unassembled WGS sequence"/>
</dbReference>
<evidence type="ECO:0000313" key="2">
    <source>
        <dbReference type="EMBL" id="KAF2253674.1"/>
    </source>
</evidence>
<accession>A0A6A6IT50</accession>
<gene>
    <name evidence="2" type="ORF">BU26DRAFT_228049</name>
</gene>
<proteinExistence type="predicted"/>
<dbReference type="OrthoDB" id="3226064at2759"/>
<organism evidence="2 3">
    <name type="scientific">Trematosphaeria pertusa</name>
    <dbReference type="NCBI Taxonomy" id="390896"/>
    <lineage>
        <taxon>Eukaryota</taxon>
        <taxon>Fungi</taxon>
        <taxon>Dikarya</taxon>
        <taxon>Ascomycota</taxon>
        <taxon>Pezizomycotina</taxon>
        <taxon>Dothideomycetes</taxon>
        <taxon>Pleosporomycetidae</taxon>
        <taxon>Pleosporales</taxon>
        <taxon>Massarineae</taxon>
        <taxon>Trematosphaeriaceae</taxon>
        <taxon>Trematosphaeria</taxon>
    </lineage>
</organism>
<dbReference type="PROSITE" id="PS50181">
    <property type="entry name" value="FBOX"/>
    <property type="match status" value="1"/>
</dbReference>
<dbReference type="InterPro" id="IPR001810">
    <property type="entry name" value="F-box_dom"/>
</dbReference>
<name>A0A6A6IT50_9PLEO</name>
<dbReference type="EMBL" id="ML987191">
    <property type="protein sequence ID" value="KAF2253674.1"/>
    <property type="molecule type" value="Genomic_DNA"/>
</dbReference>
<dbReference type="RefSeq" id="XP_033688678.1">
    <property type="nucleotide sequence ID" value="XM_033820819.1"/>
</dbReference>
<dbReference type="AlphaFoldDB" id="A0A6A6IT50"/>
<dbReference type="SUPFAM" id="SSF81383">
    <property type="entry name" value="F-box domain"/>
    <property type="match status" value="1"/>
</dbReference>